<dbReference type="InterPro" id="IPR008928">
    <property type="entry name" value="6-hairpin_glycosidase_sf"/>
</dbReference>
<feature type="signal peptide" evidence="1">
    <location>
        <begin position="1"/>
        <end position="17"/>
    </location>
</feature>
<feature type="domain" description="Glycosyl hydrolase family 92 N-terminal" evidence="3">
    <location>
        <begin position="25"/>
        <end position="271"/>
    </location>
</feature>
<evidence type="ECO:0000313" key="4">
    <source>
        <dbReference type="EMBL" id="KUJ13899.1"/>
    </source>
</evidence>
<dbReference type="KEGG" id="psco:LY89DRAFT_784743"/>
<dbReference type="Gene3D" id="3.30.2080.10">
    <property type="entry name" value="GH92 mannosidase domain"/>
    <property type="match status" value="1"/>
</dbReference>
<dbReference type="RefSeq" id="XP_018068254.1">
    <property type="nucleotide sequence ID" value="XM_018222815.1"/>
</dbReference>
<evidence type="ECO:0000256" key="1">
    <source>
        <dbReference type="SAM" id="SignalP"/>
    </source>
</evidence>
<dbReference type="PANTHER" id="PTHR12143:SF38">
    <property type="entry name" value="ALPHA-1,2-MANNOSIDASE FAMILY PROTEIN (AFU_ORTHOLOGUE AFUA_5G10520)"/>
    <property type="match status" value="1"/>
</dbReference>
<dbReference type="GO" id="GO:0005975">
    <property type="term" value="P:carbohydrate metabolic process"/>
    <property type="evidence" value="ECO:0007669"/>
    <property type="project" value="InterPro"/>
</dbReference>
<keyword evidence="4" id="KW-0378">Hydrolase</keyword>
<feature type="domain" description="Glycosyl hydrolase family 92" evidence="2">
    <location>
        <begin position="277"/>
        <end position="752"/>
    </location>
</feature>
<dbReference type="GO" id="GO:0030246">
    <property type="term" value="F:carbohydrate binding"/>
    <property type="evidence" value="ECO:0007669"/>
    <property type="project" value="InterPro"/>
</dbReference>
<reference evidence="4 5" key="1">
    <citation type="submission" date="2015-10" db="EMBL/GenBank/DDBJ databases">
        <title>Full genome of DAOMC 229536 Phialocephala scopiformis, a fungal endophyte of spruce producing the potent anti-insectan compound rugulosin.</title>
        <authorList>
            <consortium name="DOE Joint Genome Institute"/>
            <person name="Walker A.K."/>
            <person name="Frasz S.L."/>
            <person name="Seifert K.A."/>
            <person name="Miller J.D."/>
            <person name="Mondo S.J."/>
            <person name="Labutti K."/>
            <person name="Lipzen A."/>
            <person name="Dockter R."/>
            <person name="Kennedy M."/>
            <person name="Grigoriev I.V."/>
            <person name="Spatafora J.W."/>
        </authorList>
    </citation>
    <scope>NUCLEOTIDE SEQUENCE [LARGE SCALE GENOMIC DNA]</scope>
    <source>
        <strain evidence="4 5">CBS 120377</strain>
    </source>
</reference>
<dbReference type="SUPFAM" id="SSF48208">
    <property type="entry name" value="Six-hairpin glycosidases"/>
    <property type="match status" value="1"/>
</dbReference>
<proteinExistence type="predicted"/>
<dbReference type="GO" id="GO:0006516">
    <property type="term" value="P:glycoprotein catabolic process"/>
    <property type="evidence" value="ECO:0007669"/>
    <property type="project" value="TreeGrafter"/>
</dbReference>
<keyword evidence="5" id="KW-1185">Reference proteome</keyword>
<dbReference type="InterPro" id="IPR050883">
    <property type="entry name" value="PNGase"/>
</dbReference>
<sequence>MFDALLLLPLLALRSFAQTTDYTQYVNVLTGTQNGGNDFPGVARPFGMVKLGADLLVTGTDSYSGYLPNGNFSGFSMMHEQGTGGAPKYGTVAQLPLVGKISNPLSNITVGRATADQGSVGYYRAQTAQNVVVELAAATRAGMYQYTFPAGSTGNNILIDMSHVLPSFRGQGLGQGYAGGHFSIMDDGHYEASGIYNNGWNRSPDWTIYSCGYFNVTPSAANAYTNTVDGTVPGGSVLQPSNSANSSSWATAVGGLYSFNTSAVSSRVGISWISNVQACQNLEKEIPAGTPFQSVIEGTKTAWNNQILSKITTTTTNTSNLELLYTSLYFMNLLPTNQTGENPGWTSTEPYYSDIFTFWDLFRCSTALLQVLDPVVYEEHIRSLIDIWRHDGYMPDARSSNYNGRTQGGSNADNVLADAYVKGVRGLVNWEDGYAAMVKDAEVQPPNTVPPDPMAPEASTAEGRGALPDWLAYRFITPAFTRAASRAVEYAFNDFGLYQVARGLGKTDDEAKYLNRSRNWRNHWNPDLESIGYSGFIVPRNLTSFIATDPLTDSGYWGDPYYEASSWEYSWGDIHDIAKIIEWMGGADTFYSRLETMFTVGADPNNPTGIIFDSTNEPTFNVPYLYNFINRPDRSVYQSRKVAKGDYNTGVSGLPGNSDAGAMQTWLLWNMIGLYPVTGQTTFLIHSPWFESMTINLGNGKTLQITSTGGDGNGDTDFYVQSLKVNGQQWTQNWLTWNDVFANGGTMEFVLGPNPVQWATGPVPPSPATEPITCTSDNCLRNLRDARYSASASAFCTTYLEKTVTASTAIPTYVANCGSSPSRVSSACTCFLTGYPAITSGVLSSSPTATTASS</sequence>
<dbReference type="Gene3D" id="2.70.98.10">
    <property type="match status" value="1"/>
</dbReference>
<dbReference type="NCBIfam" id="TIGR01180">
    <property type="entry name" value="aman2_put"/>
    <property type="match status" value="1"/>
</dbReference>
<dbReference type="GeneID" id="28832541"/>
<organism evidence="4 5">
    <name type="scientific">Mollisia scopiformis</name>
    <name type="common">Conifer needle endophyte fungus</name>
    <name type="synonym">Phialocephala scopiformis</name>
    <dbReference type="NCBI Taxonomy" id="149040"/>
    <lineage>
        <taxon>Eukaryota</taxon>
        <taxon>Fungi</taxon>
        <taxon>Dikarya</taxon>
        <taxon>Ascomycota</taxon>
        <taxon>Pezizomycotina</taxon>
        <taxon>Leotiomycetes</taxon>
        <taxon>Helotiales</taxon>
        <taxon>Mollisiaceae</taxon>
        <taxon>Mollisia</taxon>
    </lineage>
</organism>
<gene>
    <name evidence="4" type="ORF">LY89DRAFT_784743</name>
</gene>
<dbReference type="EMBL" id="KQ947421">
    <property type="protein sequence ID" value="KUJ13899.1"/>
    <property type="molecule type" value="Genomic_DNA"/>
</dbReference>
<dbReference type="Pfam" id="PF17678">
    <property type="entry name" value="Glyco_hydro_92N"/>
    <property type="match status" value="1"/>
</dbReference>
<dbReference type="Gene3D" id="1.20.1050.60">
    <property type="entry name" value="alpha-1,2-mannosidase"/>
    <property type="match status" value="1"/>
</dbReference>
<dbReference type="InterPro" id="IPR014718">
    <property type="entry name" value="GH-type_carb-bd"/>
</dbReference>
<dbReference type="InterPro" id="IPR005887">
    <property type="entry name" value="GH92_a_mannosidase_put"/>
</dbReference>
<dbReference type="InParanoid" id="A0A194X1N6"/>
<dbReference type="GO" id="GO:0000224">
    <property type="term" value="F:peptide-N4-(N-acetyl-beta-glucosaminyl)asparagine amidase activity"/>
    <property type="evidence" value="ECO:0007669"/>
    <property type="project" value="TreeGrafter"/>
</dbReference>
<dbReference type="InterPro" id="IPR012939">
    <property type="entry name" value="Glyco_hydro_92"/>
</dbReference>
<evidence type="ECO:0000313" key="5">
    <source>
        <dbReference type="Proteomes" id="UP000070700"/>
    </source>
</evidence>
<dbReference type="InterPro" id="IPR041371">
    <property type="entry name" value="GH92_N"/>
</dbReference>
<accession>A0A194X1N6</accession>
<dbReference type="FunFam" id="3.30.2080.10:FF:000001">
    <property type="entry name" value="Alpha-1,2-mannosidase subfamily"/>
    <property type="match status" value="1"/>
</dbReference>
<protein>
    <submittedName>
        <fullName evidence="4">Glycosyl hydrolase</fullName>
    </submittedName>
</protein>
<dbReference type="PANTHER" id="PTHR12143">
    <property type="entry name" value="PEPTIDE N-GLYCANASE PNGASE -RELATED"/>
    <property type="match status" value="1"/>
</dbReference>
<dbReference type="GO" id="GO:0005829">
    <property type="term" value="C:cytosol"/>
    <property type="evidence" value="ECO:0007669"/>
    <property type="project" value="TreeGrafter"/>
</dbReference>
<dbReference type="Gene3D" id="1.20.1610.10">
    <property type="entry name" value="alpha-1,2-mannosidases domains"/>
    <property type="match status" value="1"/>
</dbReference>
<dbReference type="GO" id="GO:0005634">
    <property type="term" value="C:nucleus"/>
    <property type="evidence" value="ECO:0007669"/>
    <property type="project" value="TreeGrafter"/>
</dbReference>
<dbReference type="FunFam" id="2.70.98.10:FF:000028">
    <property type="entry name" value="Alpha-1,2-mannosidase family protein (AFU_orthologue AFUA_5G10520)"/>
    <property type="match status" value="1"/>
</dbReference>
<evidence type="ECO:0000259" key="3">
    <source>
        <dbReference type="Pfam" id="PF17678"/>
    </source>
</evidence>
<dbReference type="Pfam" id="PF07971">
    <property type="entry name" value="Glyco_hydro_92"/>
    <property type="match status" value="1"/>
</dbReference>
<evidence type="ECO:0000259" key="2">
    <source>
        <dbReference type="Pfam" id="PF07971"/>
    </source>
</evidence>
<keyword evidence="1" id="KW-0732">Signal</keyword>
<dbReference type="AlphaFoldDB" id="A0A194X1N6"/>
<name>A0A194X1N6_MOLSC</name>
<dbReference type="Proteomes" id="UP000070700">
    <property type="component" value="Unassembled WGS sequence"/>
</dbReference>
<dbReference type="FunFam" id="1.20.1050.60:FF:000002">
    <property type="entry name" value="Glycosyl hydrolase family 92"/>
    <property type="match status" value="1"/>
</dbReference>
<feature type="chain" id="PRO_5008267713" evidence="1">
    <location>
        <begin position="18"/>
        <end position="854"/>
    </location>
</feature>
<dbReference type="OrthoDB" id="449263at2759"/>